<evidence type="ECO:0000256" key="3">
    <source>
        <dbReference type="ARBA" id="ARBA00022827"/>
    </source>
</evidence>
<dbReference type="EMBL" id="BAABAL010000016">
    <property type="protein sequence ID" value="GAA4013177.1"/>
    <property type="molecule type" value="Genomic_DNA"/>
</dbReference>
<evidence type="ECO:0000256" key="1">
    <source>
        <dbReference type="ARBA" id="ARBA00001974"/>
    </source>
</evidence>
<comment type="cofactor">
    <cofactor evidence="1">
        <name>FAD</name>
        <dbReference type="ChEBI" id="CHEBI:57692"/>
    </cofactor>
</comment>
<protein>
    <submittedName>
        <fullName evidence="5">FAD-dependent monooxygenase</fullName>
    </submittedName>
</protein>
<keyword evidence="6" id="KW-1185">Reference proteome</keyword>
<keyword evidence="5" id="KW-0503">Monooxygenase</keyword>
<dbReference type="Pfam" id="PF21274">
    <property type="entry name" value="Rng_hyd_C"/>
    <property type="match status" value="1"/>
</dbReference>
<dbReference type="PANTHER" id="PTHR43004">
    <property type="entry name" value="TRK SYSTEM POTASSIUM UPTAKE PROTEIN"/>
    <property type="match status" value="1"/>
</dbReference>
<evidence type="ECO:0000259" key="4">
    <source>
        <dbReference type="Pfam" id="PF01494"/>
    </source>
</evidence>
<comment type="caution">
    <text evidence="5">The sequence shown here is derived from an EMBL/GenBank/DDBJ whole genome shotgun (WGS) entry which is preliminary data.</text>
</comment>
<feature type="domain" description="FAD-binding" evidence="4">
    <location>
        <begin position="4"/>
        <end position="339"/>
    </location>
</feature>
<dbReference type="InterPro" id="IPR036188">
    <property type="entry name" value="FAD/NAD-bd_sf"/>
</dbReference>
<dbReference type="Gene3D" id="3.50.50.60">
    <property type="entry name" value="FAD/NAD(P)-binding domain"/>
    <property type="match status" value="1"/>
</dbReference>
<dbReference type="Gene3D" id="3.40.30.120">
    <property type="match status" value="1"/>
</dbReference>
<dbReference type="Proteomes" id="UP001501747">
    <property type="component" value="Unassembled WGS sequence"/>
</dbReference>
<evidence type="ECO:0000256" key="2">
    <source>
        <dbReference type="ARBA" id="ARBA00022630"/>
    </source>
</evidence>
<dbReference type="GO" id="GO:0004497">
    <property type="term" value="F:monooxygenase activity"/>
    <property type="evidence" value="ECO:0007669"/>
    <property type="project" value="UniProtKB-KW"/>
</dbReference>
<evidence type="ECO:0000313" key="5">
    <source>
        <dbReference type="EMBL" id="GAA4013177.1"/>
    </source>
</evidence>
<keyword evidence="3" id="KW-0274">FAD</keyword>
<evidence type="ECO:0000313" key="6">
    <source>
        <dbReference type="Proteomes" id="UP001501747"/>
    </source>
</evidence>
<dbReference type="InterPro" id="IPR002938">
    <property type="entry name" value="FAD-bd"/>
</dbReference>
<reference evidence="6" key="1">
    <citation type="journal article" date="2019" name="Int. J. Syst. Evol. Microbiol.">
        <title>The Global Catalogue of Microorganisms (GCM) 10K type strain sequencing project: providing services to taxonomists for standard genome sequencing and annotation.</title>
        <authorList>
            <consortium name="The Broad Institute Genomics Platform"/>
            <consortium name="The Broad Institute Genome Sequencing Center for Infectious Disease"/>
            <person name="Wu L."/>
            <person name="Ma J."/>
        </authorList>
    </citation>
    <scope>NUCLEOTIDE SEQUENCE [LARGE SCALE GENOMIC DNA]</scope>
    <source>
        <strain evidence="6">JCM 17342</strain>
    </source>
</reference>
<dbReference type="SUPFAM" id="SSF51905">
    <property type="entry name" value="FAD/NAD(P)-binding domain"/>
    <property type="match status" value="1"/>
</dbReference>
<dbReference type="Gene3D" id="3.30.70.2450">
    <property type="match status" value="1"/>
</dbReference>
<sequence>MSVDVSVVVVGAGPAGLTLAHELALGGAEVVVVERLAERLEQTKGGAIQPRTAELLDARGLLDAVLERANARPSVGGHFAGLPVELDCTPWNTRNPYVIGIPQWRVEEVLEEAATARGAQVLRGHEVTAVEQDDTGVTVTTSATTLRAEYVVACDGAHSTVRKLLDRPFPGRSGTFKAVLADLRLSAVSDLVPATAGHMSTLTREVENYWGMLVPAGGDKYRFTFGKLDEVTTPESDEAIQQALTALYGEPTTLAEVLVRSRFGDSTRQLEQYRHGRVLFAGDAAHIHSPLGGQGLNLGVQDAINLGWKLAATIAGWAPEGLLDTYHDERHPKAARVLHHTSAQRVLAAPKPSEDVRALREIFADVMRLPDTNRVLAGMMSGLDHETRVPDFDLVTDDGPTRLAELLRAGRGVLVDLTGSVELPEQWADRVDLVRGKASEDFDAILIRPDGAECWRGEGPLEDALRATFG</sequence>
<dbReference type="PANTHER" id="PTHR43004:SF19">
    <property type="entry name" value="BINDING MONOOXYGENASE, PUTATIVE (JCVI)-RELATED"/>
    <property type="match status" value="1"/>
</dbReference>
<keyword evidence="5" id="KW-0560">Oxidoreductase</keyword>
<keyword evidence="2" id="KW-0285">Flavoprotein</keyword>
<dbReference type="RefSeq" id="WP_344876916.1">
    <property type="nucleotide sequence ID" value="NZ_BAABAL010000016.1"/>
</dbReference>
<proteinExistence type="predicted"/>
<dbReference type="Pfam" id="PF01494">
    <property type="entry name" value="FAD_binding_3"/>
    <property type="match status" value="1"/>
</dbReference>
<dbReference type="PRINTS" id="PR00420">
    <property type="entry name" value="RNGMNOXGNASE"/>
</dbReference>
<gene>
    <name evidence="5" type="ORF">GCM10022247_39820</name>
</gene>
<organism evidence="5 6">
    <name type="scientific">Allokutzneria multivorans</name>
    <dbReference type="NCBI Taxonomy" id="1142134"/>
    <lineage>
        <taxon>Bacteria</taxon>
        <taxon>Bacillati</taxon>
        <taxon>Actinomycetota</taxon>
        <taxon>Actinomycetes</taxon>
        <taxon>Pseudonocardiales</taxon>
        <taxon>Pseudonocardiaceae</taxon>
        <taxon>Allokutzneria</taxon>
    </lineage>
</organism>
<dbReference type="InterPro" id="IPR050641">
    <property type="entry name" value="RIFMO-like"/>
</dbReference>
<name>A0ABP7SKZ5_9PSEU</name>
<accession>A0ABP7SKZ5</accession>